<dbReference type="EMBL" id="FOTY01000013">
    <property type="protein sequence ID" value="SFM05692.1"/>
    <property type="molecule type" value="Genomic_DNA"/>
</dbReference>
<dbReference type="AlphaFoldDB" id="A0A1I4MQT5"/>
<keyword evidence="2" id="KW-1185">Reference proteome</keyword>
<gene>
    <name evidence="1" type="ORF">SAMN04488054_11310</name>
</gene>
<evidence type="ECO:0000313" key="2">
    <source>
        <dbReference type="Proteomes" id="UP000199668"/>
    </source>
</evidence>
<evidence type="ECO:0000313" key="1">
    <source>
        <dbReference type="EMBL" id="SFM05692.1"/>
    </source>
</evidence>
<name>A0A1I4MQT5_9BACI</name>
<dbReference type="SUPFAM" id="SSF48452">
    <property type="entry name" value="TPR-like"/>
    <property type="match status" value="1"/>
</dbReference>
<dbReference type="RefSeq" id="WP_090927072.1">
    <property type="nucleotide sequence ID" value="NZ_FOTY01000013.1"/>
</dbReference>
<proteinExistence type="predicted"/>
<accession>A0A1I4MQT5</accession>
<dbReference type="InterPro" id="IPR011990">
    <property type="entry name" value="TPR-like_helical_dom_sf"/>
</dbReference>
<dbReference type="OrthoDB" id="2364593at2"/>
<organism evidence="1 2">
    <name type="scientific">Salibacterium qingdaonense</name>
    <dbReference type="NCBI Taxonomy" id="266892"/>
    <lineage>
        <taxon>Bacteria</taxon>
        <taxon>Bacillati</taxon>
        <taxon>Bacillota</taxon>
        <taxon>Bacilli</taxon>
        <taxon>Bacillales</taxon>
        <taxon>Bacillaceae</taxon>
    </lineage>
</organism>
<sequence length="335" mass="37711">MKEKKEPEHNIISFPGSADRLSTNGLEELKKGNKEKAVSFFSEALQHDSFHEEASYGLLLGLAETGRLTEGIKLAEQLMEGNNHNYFEVLQVYVSLLAQAGEYQKVITILEGVQEEHRFPVKMAEQLFELLELSRTMAETTVESDVEEAPPDRDWNRELKSGGSEYKLSILQEMKEYPFTSVVPSVKVLLTDPEISPLLKSMLLFLLKDFHMDREVDITKLERTGTFIPASLPSLEESSVYIKASSILHEVLGHEEPVLLEHSMELLKELLLFYYPFPPPLLTAGLAAVVHAEAAGRIGYSVKAEDTASRYNISSETFCEVKEEYDTLKTGISHI</sequence>
<dbReference type="SUPFAM" id="SSF116965">
    <property type="entry name" value="Hypothetical protein MPN330"/>
    <property type="match status" value="1"/>
</dbReference>
<dbReference type="Proteomes" id="UP000199668">
    <property type="component" value="Unassembled WGS sequence"/>
</dbReference>
<dbReference type="Gene3D" id="1.25.40.10">
    <property type="entry name" value="Tetratricopeptide repeat domain"/>
    <property type="match status" value="1"/>
</dbReference>
<protein>
    <submittedName>
        <fullName evidence="1">Uncharacterized protein</fullName>
    </submittedName>
</protein>
<reference evidence="1 2" key="1">
    <citation type="submission" date="2016-10" db="EMBL/GenBank/DDBJ databases">
        <authorList>
            <person name="de Groot N.N."/>
        </authorList>
    </citation>
    <scope>NUCLEOTIDE SEQUENCE [LARGE SCALE GENOMIC DNA]</scope>
    <source>
        <strain evidence="1 2">CGMCC 1.6134</strain>
    </source>
</reference>
<dbReference type="STRING" id="266892.SAMN04488054_11310"/>